<feature type="transmembrane region" description="Helical" evidence="7">
    <location>
        <begin position="20"/>
        <end position="42"/>
    </location>
</feature>
<dbReference type="Proteomes" id="UP000657177">
    <property type="component" value="Unassembled WGS sequence"/>
</dbReference>
<feature type="domain" description="ACT" evidence="8">
    <location>
        <begin position="132"/>
        <end position="204"/>
    </location>
</feature>
<evidence type="ECO:0000259" key="8">
    <source>
        <dbReference type="PROSITE" id="PS51671"/>
    </source>
</evidence>
<comment type="subcellular location">
    <subcellularLocation>
        <location evidence="1">Cell membrane</location>
        <topology evidence="1">Multi-pass membrane protein</topology>
    </subcellularLocation>
</comment>
<evidence type="ECO:0000256" key="2">
    <source>
        <dbReference type="ARBA" id="ARBA00009298"/>
    </source>
</evidence>
<dbReference type="SUPFAM" id="SSF55021">
    <property type="entry name" value="ACT-like"/>
    <property type="match status" value="1"/>
</dbReference>
<dbReference type="PRINTS" id="PR01837">
    <property type="entry name" value="MGTCSAPBPROT"/>
</dbReference>
<evidence type="ECO:0000256" key="3">
    <source>
        <dbReference type="ARBA" id="ARBA00022475"/>
    </source>
</evidence>
<accession>A0A8J6I1K0</accession>
<organism evidence="9 10">
    <name type="scientific">Capillibacterium thermochitinicola</name>
    <dbReference type="NCBI Taxonomy" id="2699427"/>
    <lineage>
        <taxon>Bacteria</taxon>
        <taxon>Bacillati</taxon>
        <taxon>Bacillota</taxon>
        <taxon>Capillibacterium</taxon>
    </lineage>
</organism>
<dbReference type="RefSeq" id="WP_181339747.1">
    <property type="nucleotide sequence ID" value="NZ_JAAKDE010000013.1"/>
</dbReference>
<dbReference type="Pfam" id="PF22629">
    <property type="entry name" value="ACT_AHAS_ss"/>
    <property type="match status" value="1"/>
</dbReference>
<keyword evidence="5 7" id="KW-1133">Transmembrane helix</keyword>
<keyword evidence="4 7" id="KW-0812">Transmembrane</keyword>
<evidence type="ECO:0000256" key="4">
    <source>
        <dbReference type="ARBA" id="ARBA00022692"/>
    </source>
</evidence>
<sequence>MATLLGSIIGWEREKHGRPAGLRTHILVALGSCLMMLISIYGFPGMAEWDPARLAAQVVSGIGFLGAGTILRDGTSIRGLTTAASLWVVAGIGLACGTGFYLAAVVTTIVAFLVLVLLDDLEQKFKAFSAVRVRAEVADQPGTLSAFTQIFTDHGISIKKIQMKIDSDNKIAHIYLQIRGHNIDKEKIIEEISLLPGVYSVKWN</sequence>
<comment type="caution">
    <text evidence="9">The sequence shown here is derived from an EMBL/GenBank/DDBJ whole genome shotgun (WGS) entry which is preliminary data.</text>
</comment>
<gene>
    <name evidence="9" type="ORF">G5B42_07050</name>
</gene>
<dbReference type="EMBL" id="JAAKDE010000013">
    <property type="protein sequence ID" value="MBA2133298.1"/>
    <property type="molecule type" value="Genomic_DNA"/>
</dbReference>
<reference evidence="9" key="1">
    <citation type="submission" date="2020-06" db="EMBL/GenBank/DDBJ databases">
        <title>Novel chitinolytic bacterium.</title>
        <authorList>
            <person name="Ungkulpasvich U."/>
            <person name="Kosugi A."/>
            <person name="Uke A."/>
        </authorList>
    </citation>
    <scope>NUCLEOTIDE SEQUENCE</scope>
    <source>
        <strain evidence="9">UUS1-1</strain>
    </source>
</reference>
<dbReference type="PROSITE" id="PS51671">
    <property type="entry name" value="ACT"/>
    <property type="match status" value="1"/>
</dbReference>
<name>A0A8J6I1K0_9FIRM</name>
<feature type="transmembrane region" description="Helical" evidence="7">
    <location>
        <begin position="54"/>
        <end position="71"/>
    </location>
</feature>
<dbReference type="AlphaFoldDB" id="A0A8J6I1K0"/>
<dbReference type="InterPro" id="IPR002912">
    <property type="entry name" value="ACT_dom"/>
</dbReference>
<keyword evidence="3" id="KW-1003">Cell membrane</keyword>
<keyword evidence="6 7" id="KW-0472">Membrane</keyword>
<protein>
    <submittedName>
        <fullName evidence="9">MgtC/SapB family protein</fullName>
    </submittedName>
</protein>
<dbReference type="InterPro" id="IPR049177">
    <property type="entry name" value="MgtC_SapB_SrpB_YhiD_N"/>
</dbReference>
<comment type="similarity">
    <text evidence="2">Belongs to the MgtC/SapB family.</text>
</comment>
<dbReference type="InterPro" id="IPR003416">
    <property type="entry name" value="MgtC/SapB/SrpB/YhiD_fam"/>
</dbReference>
<evidence type="ECO:0000256" key="7">
    <source>
        <dbReference type="SAM" id="Phobius"/>
    </source>
</evidence>
<feature type="transmembrane region" description="Helical" evidence="7">
    <location>
        <begin position="100"/>
        <end position="118"/>
    </location>
</feature>
<evidence type="ECO:0000256" key="1">
    <source>
        <dbReference type="ARBA" id="ARBA00004651"/>
    </source>
</evidence>
<dbReference type="PANTHER" id="PTHR33778">
    <property type="entry name" value="PROTEIN MGTC"/>
    <property type="match status" value="1"/>
</dbReference>
<dbReference type="GO" id="GO:0005886">
    <property type="term" value="C:plasma membrane"/>
    <property type="evidence" value="ECO:0007669"/>
    <property type="project" value="UniProtKB-SubCell"/>
</dbReference>
<evidence type="ECO:0000256" key="5">
    <source>
        <dbReference type="ARBA" id="ARBA00022989"/>
    </source>
</evidence>
<keyword evidence="10" id="KW-1185">Reference proteome</keyword>
<evidence type="ECO:0000256" key="6">
    <source>
        <dbReference type="ARBA" id="ARBA00023136"/>
    </source>
</evidence>
<dbReference type="PANTHER" id="PTHR33778:SF1">
    <property type="entry name" value="MAGNESIUM TRANSPORTER YHID-RELATED"/>
    <property type="match status" value="1"/>
</dbReference>
<proteinExistence type="inferred from homology"/>
<evidence type="ECO:0000313" key="9">
    <source>
        <dbReference type="EMBL" id="MBA2133298.1"/>
    </source>
</evidence>
<dbReference type="Gene3D" id="3.30.70.260">
    <property type="match status" value="1"/>
</dbReference>
<dbReference type="InterPro" id="IPR045865">
    <property type="entry name" value="ACT-like_dom_sf"/>
</dbReference>
<dbReference type="Pfam" id="PF02308">
    <property type="entry name" value="MgtC"/>
    <property type="match status" value="1"/>
</dbReference>
<evidence type="ECO:0000313" key="10">
    <source>
        <dbReference type="Proteomes" id="UP000657177"/>
    </source>
</evidence>
<dbReference type="InterPro" id="IPR054480">
    <property type="entry name" value="AHAS_small-like_ACT"/>
</dbReference>